<gene>
    <name evidence="6" type="ORF">ABGN05_08760</name>
</gene>
<evidence type="ECO:0000313" key="7">
    <source>
        <dbReference type="Proteomes" id="UP001556692"/>
    </source>
</evidence>
<sequence length="326" mass="35330">MKLTRRVAVAAFLALGTGLPFSGSSMAQELDKLRVGKSVTSSLAFSALQVGEAAGIWEKVGLDIEFFAFAGDAKMQQAFAAGELDVGLGSGPSMAYAAKGVPIKTVATLAGPPRNMALVVGAKSDLNAIDDLKGQRVGVTTAGSLTAWIVDELNRQKGWEGDDRLQPVAMGEMRTRLAAMESGELPASVTSTVQGYDLEDRGMARVLVDFGDLVPHFHTHVIFARDEVIEDRPEVIEKFLKGWFMTVQHMKDNKESSIKVSAAEMKVSEHIVAKVFDTEMGMMSVDGTFDPDAIDVLKKSYVELGILDYEPEISELYTDQFIPVKF</sequence>
<feature type="signal peptide" evidence="4">
    <location>
        <begin position="1"/>
        <end position="27"/>
    </location>
</feature>
<dbReference type="EMBL" id="JBDPGJ010000002">
    <property type="protein sequence ID" value="MEX0405749.1"/>
    <property type="molecule type" value="Genomic_DNA"/>
</dbReference>
<dbReference type="PANTHER" id="PTHR30024:SF47">
    <property type="entry name" value="TAURINE-BINDING PERIPLASMIC PROTEIN"/>
    <property type="match status" value="1"/>
</dbReference>
<comment type="subcellular location">
    <subcellularLocation>
        <location evidence="1">Periplasm</location>
    </subcellularLocation>
</comment>
<dbReference type="Gene3D" id="3.40.190.10">
    <property type="entry name" value="Periplasmic binding protein-like II"/>
    <property type="match status" value="2"/>
</dbReference>
<dbReference type="PANTHER" id="PTHR30024">
    <property type="entry name" value="ALIPHATIC SULFONATES-BINDING PROTEIN-RELATED"/>
    <property type="match status" value="1"/>
</dbReference>
<dbReference type="SUPFAM" id="SSF53850">
    <property type="entry name" value="Periplasmic binding protein-like II"/>
    <property type="match status" value="1"/>
</dbReference>
<keyword evidence="3 4" id="KW-0732">Signal</keyword>
<feature type="chain" id="PRO_5047379771" evidence="4">
    <location>
        <begin position="28"/>
        <end position="326"/>
    </location>
</feature>
<evidence type="ECO:0000256" key="1">
    <source>
        <dbReference type="ARBA" id="ARBA00004418"/>
    </source>
</evidence>
<evidence type="ECO:0000313" key="6">
    <source>
        <dbReference type="EMBL" id="MEX0405749.1"/>
    </source>
</evidence>
<dbReference type="Pfam" id="PF09084">
    <property type="entry name" value="NMT1"/>
    <property type="match status" value="1"/>
</dbReference>
<feature type="domain" description="SsuA/THI5-like" evidence="5">
    <location>
        <begin position="47"/>
        <end position="246"/>
    </location>
</feature>
<evidence type="ECO:0000256" key="3">
    <source>
        <dbReference type="ARBA" id="ARBA00022729"/>
    </source>
</evidence>
<dbReference type="RefSeq" id="WP_367953629.1">
    <property type="nucleotide sequence ID" value="NZ_JBDPGJ010000002.1"/>
</dbReference>
<reference evidence="6 7" key="1">
    <citation type="submission" date="2024-05" db="EMBL/GenBank/DDBJ databases">
        <authorList>
            <person name="Jiang F."/>
        </authorList>
    </citation>
    <scope>NUCLEOTIDE SEQUENCE [LARGE SCALE GENOMIC DNA]</scope>
    <source>
        <strain evidence="6 7">LZ166</strain>
    </source>
</reference>
<evidence type="ECO:0000256" key="4">
    <source>
        <dbReference type="SAM" id="SignalP"/>
    </source>
</evidence>
<proteinExistence type="inferred from homology"/>
<accession>A0ABV3SG59</accession>
<evidence type="ECO:0000256" key="2">
    <source>
        <dbReference type="ARBA" id="ARBA00010742"/>
    </source>
</evidence>
<comment type="caution">
    <text evidence="6">The sequence shown here is derived from an EMBL/GenBank/DDBJ whole genome shotgun (WGS) entry which is preliminary data.</text>
</comment>
<protein>
    <submittedName>
        <fullName evidence="6">ABC transporter substrate-binding protein</fullName>
    </submittedName>
</protein>
<evidence type="ECO:0000259" key="5">
    <source>
        <dbReference type="Pfam" id="PF09084"/>
    </source>
</evidence>
<comment type="similarity">
    <text evidence="2">Belongs to the bacterial solute-binding protein SsuA/TauA family.</text>
</comment>
<keyword evidence="7" id="KW-1185">Reference proteome</keyword>
<dbReference type="Proteomes" id="UP001556692">
    <property type="component" value="Unassembled WGS sequence"/>
</dbReference>
<name>A0ABV3SG59_9HYPH</name>
<dbReference type="InterPro" id="IPR015168">
    <property type="entry name" value="SsuA/THI5"/>
</dbReference>
<organism evidence="6 7">
    <name type="scientific">Aquibium pacificus</name>
    <dbReference type="NCBI Taxonomy" id="3153579"/>
    <lineage>
        <taxon>Bacteria</taxon>
        <taxon>Pseudomonadati</taxon>
        <taxon>Pseudomonadota</taxon>
        <taxon>Alphaproteobacteria</taxon>
        <taxon>Hyphomicrobiales</taxon>
        <taxon>Phyllobacteriaceae</taxon>
        <taxon>Aquibium</taxon>
    </lineage>
</organism>